<sequence>MFLRRLALQISRQSSNERMQWCRLVSLLSLMCELVTAITREATDALTSPRATSILSVPMTGNNASRGRNSWKDASLERSLTSLLRHKAHNKEKDKVRPKTALALPQNEPLF</sequence>
<evidence type="ECO:0000256" key="2">
    <source>
        <dbReference type="SAM" id="SignalP"/>
    </source>
</evidence>
<feature type="signal peptide" evidence="2">
    <location>
        <begin position="1"/>
        <end position="37"/>
    </location>
</feature>
<organism evidence="3 4">
    <name type="scientific">Araneus ventricosus</name>
    <name type="common">Orbweaver spider</name>
    <name type="synonym">Epeira ventricosa</name>
    <dbReference type="NCBI Taxonomy" id="182803"/>
    <lineage>
        <taxon>Eukaryota</taxon>
        <taxon>Metazoa</taxon>
        <taxon>Ecdysozoa</taxon>
        <taxon>Arthropoda</taxon>
        <taxon>Chelicerata</taxon>
        <taxon>Arachnida</taxon>
        <taxon>Araneae</taxon>
        <taxon>Araneomorphae</taxon>
        <taxon>Entelegynae</taxon>
        <taxon>Araneoidea</taxon>
        <taxon>Araneidae</taxon>
        <taxon>Araneus</taxon>
    </lineage>
</organism>
<reference evidence="3 4" key="1">
    <citation type="journal article" date="2019" name="Sci. Rep.">
        <title>Orb-weaving spider Araneus ventricosus genome elucidates the spidroin gene catalogue.</title>
        <authorList>
            <person name="Kono N."/>
            <person name="Nakamura H."/>
            <person name="Ohtoshi R."/>
            <person name="Moran D.A.P."/>
            <person name="Shinohara A."/>
            <person name="Yoshida Y."/>
            <person name="Fujiwara M."/>
            <person name="Mori M."/>
            <person name="Tomita M."/>
            <person name="Arakawa K."/>
        </authorList>
    </citation>
    <scope>NUCLEOTIDE SEQUENCE [LARGE SCALE GENOMIC DNA]</scope>
</reference>
<accession>A0A4Y2QNN6</accession>
<comment type="caution">
    <text evidence="3">The sequence shown here is derived from an EMBL/GenBank/DDBJ whole genome shotgun (WGS) entry which is preliminary data.</text>
</comment>
<keyword evidence="2" id="KW-0732">Signal</keyword>
<feature type="region of interest" description="Disordered" evidence="1">
    <location>
        <begin position="87"/>
        <end position="111"/>
    </location>
</feature>
<protein>
    <submittedName>
        <fullName evidence="3">Uncharacterized protein</fullName>
    </submittedName>
</protein>
<evidence type="ECO:0000313" key="3">
    <source>
        <dbReference type="EMBL" id="GBN64931.1"/>
    </source>
</evidence>
<dbReference type="EMBL" id="BGPR01014371">
    <property type="protein sequence ID" value="GBN64931.1"/>
    <property type="molecule type" value="Genomic_DNA"/>
</dbReference>
<evidence type="ECO:0000256" key="1">
    <source>
        <dbReference type="SAM" id="MobiDB-lite"/>
    </source>
</evidence>
<feature type="chain" id="PRO_5021388970" evidence="2">
    <location>
        <begin position="38"/>
        <end position="111"/>
    </location>
</feature>
<dbReference type="AlphaFoldDB" id="A0A4Y2QNN6"/>
<name>A0A4Y2QNN6_ARAVE</name>
<evidence type="ECO:0000313" key="4">
    <source>
        <dbReference type="Proteomes" id="UP000499080"/>
    </source>
</evidence>
<gene>
    <name evidence="3" type="ORF">AVEN_264469_1</name>
</gene>
<keyword evidence="4" id="KW-1185">Reference proteome</keyword>
<proteinExistence type="predicted"/>
<dbReference type="Proteomes" id="UP000499080">
    <property type="component" value="Unassembled WGS sequence"/>
</dbReference>